<evidence type="ECO:0000313" key="2">
    <source>
        <dbReference type="Proteomes" id="UP000326939"/>
    </source>
</evidence>
<keyword evidence="2" id="KW-1185">Reference proteome</keyword>
<dbReference type="AlphaFoldDB" id="A0A5N5P2F6"/>
<protein>
    <submittedName>
        <fullName evidence="1">Uncharacterized protein</fullName>
    </submittedName>
</protein>
<dbReference type="EMBL" id="VDCV01000001">
    <property type="protein sequence ID" value="KAB5573954.1"/>
    <property type="molecule type" value="Genomic_DNA"/>
</dbReference>
<evidence type="ECO:0000313" key="1">
    <source>
        <dbReference type="EMBL" id="KAB5573954.1"/>
    </source>
</evidence>
<organism evidence="1 2">
    <name type="scientific">Salix brachista</name>
    <dbReference type="NCBI Taxonomy" id="2182728"/>
    <lineage>
        <taxon>Eukaryota</taxon>
        <taxon>Viridiplantae</taxon>
        <taxon>Streptophyta</taxon>
        <taxon>Embryophyta</taxon>
        <taxon>Tracheophyta</taxon>
        <taxon>Spermatophyta</taxon>
        <taxon>Magnoliopsida</taxon>
        <taxon>eudicotyledons</taxon>
        <taxon>Gunneridae</taxon>
        <taxon>Pentapetalae</taxon>
        <taxon>rosids</taxon>
        <taxon>fabids</taxon>
        <taxon>Malpighiales</taxon>
        <taxon>Salicaceae</taxon>
        <taxon>Saliceae</taxon>
        <taxon>Salix</taxon>
    </lineage>
</organism>
<name>A0A5N5P2F6_9ROSI</name>
<reference evidence="2" key="1">
    <citation type="journal article" date="2019" name="Gigascience">
        <title>De novo genome assembly of the endangered Acer yangbiense, a plant species with extremely small populations endemic to Yunnan Province, China.</title>
        <authorList>
            <person name="Yang J."/>
            <person name="Wariss H.M."/>
            <person name="Tao L."/>
            <person name="Zhang R."/>
            <person name="Yun Q."/>
            <person name="Hollingsworth P."/>
            <person name="Dao Z."/>
            <person name="Luo G."/>
            <person name="Guo H."/>
            <person name="Ma Y."/>
            <person name="Sun W."/>
        </authorList>
    </citation>
    <scope>NUCLEOTIDE SEQUENCE [LARGE SCALE GENOMIC DNA]</scope>
    <source>
        <strain evidence="2">cv. br00</strain>
    </source>
</reference>
<comment type="caution">
    <text evidence="1">The sequence shown here is derived from an EMBL/GenBank/DDBJ whole genome shotgun (WGS) entry which is preliminary data.</text>
</comment>
<proteinExistence type="predicted"/>
<sequence>MAASSPVISNNSSDTGQIAISAAAASFSAPPKSLRGLNKPKLDRFVIAEDATPVCMCVKEVHICALISHAKVAAQELKIHAIFMRKEQTEEFPEGMLPPFLGDSSSLTVQECWNLLFSWFVSW</sequence>
<gene>
    <name evidence="1" type="ORF">DKX38_001148</name>
</gene>
<accession>A0A5N5P2F6</accession>
<dbReference type="Proteomes" id="UP000326939">
    <property type="component" value="Chromosome 1"/>
</dbReference>